<dbReference type="InterPro" id="IPR024096">
    <property type="entry name" value="NO_sig/Golgi_transp_ligand-bd"/>
</dbReference>
<dbReference type="EMBL" id="BMIR01000009">
    <property type="protein sequence ID" value="GGE42384.1"/>
    <property type="molecule type" value="Genomic_DNA"/>
</dbReference>
<sequence length="151" mass="17522">MKFEHPRIETYGDKQVPAFGFELLRTVLLQELLGEETEPILYWSGRKLARAYPCANNDELILFFERAAWGTLELVSETRGKIKFELRSDLIDARFKNKSDYHYSLESGFLAEQIQTIKGYTADAQVEVKGSRDRKVTFLIAWDLKDPIERA</sequence>
<reference evidence="1" key="2">
    <citation type="submission" date="2020-09" db="EMBL/GenBank/DDBJ databases">
        <authorList>
            <person name="Sun Q."/>
            <person name="Zhou Y."/>
        </authorList>
    </citation>
    <scope>NUCLEOTIDE SEQUENCE</scope>
    <source>
        <strain evidence="1">CGMCC 1.15371</strain>
    </source>
</reference>
<protein>
    <recommendedName>
        <fullName evidence="3">DUF2507 domain-containing protein</fullName>
    </recommendedName>
</protein>
<organism evidence="1 2">
    <name type="scientific">Pullulanibacillus camelliae</name>
    <dbReference type="NCBI Taxonomy" id="1707096"/>
    <lineage>
        <taxon>Bacteria</taxon>
        <taxon>Bacillati</taxon>
        <taxon>Bacillota</taxon>
        <taxon>Bacilli</taxon>
        <taxon>Bacillales</taxon>
        <taxon>Sporolactobacillaceae</taxon>
        <taxon>Pullulanibacillus</taxon>
    </lineage>
</organism>
<dbReference type="InterPro" id="IPR019642">
    <property type="entry name" value="DUF2507"/>
</dbReference>
<dbReference type="Pfam" id="PF10702">
    <property type="entry name" value="DUF2507"/>
    <property type="match status" value="1"/>
</dbReference>
<dbReference type="Gene3D" id="3.30.1380.20">
    <property type="entry name" value="Trafficking protein particle complex subunit 3"/>
    <property type="match status" value="1"/>
</dbReference>
<proteinExistence type="predicted"/>
<evidence type="ECO:0000313" key="1">
    <source>
        <dbReference type="EMBL" id="GGE42384.1"/>
    </source>
</evidence>
<accession>A0A8J2VP80</accession>
<keyword evidence="2" id="KW-1185">Reference proteome</keyword>
<comment type="caution">
    <text evidence="1">The sequence shown here is derived from an EMBL/GenBank/DDBJ whole genome shotgun (WGS) entry which is preliminary data.</text>
</comment>
<dbReference type="RefSeq" id="WP_188693442.1">
    <property type="nucleotide sequence ID" value="NZ_BMIR01000009.1"/>
</dbReference>
<dbReference type="AlphaFoldDB" id="A0A8J2VP80"/>
<dbReference type="SUPFAM" id="SSF111126">
    <property type="entry name" value="Ligand-binding domain in the NO signalling and Golgi transport"/>
    <property type="match status" value="1"/>
</dbReference>
<name>A0A8J2VP80_9BACL</name>
<reference evidence="1" key="1">
    <citation type="journal article" date="2014" name="Int. J. Syst. Evol. Microbiol.">
        <title>Complete genome sequence of Corynebacterium casei LMG S-19264T (=DSM 44701T), isolated from a smear-ripened cheese.</title>
        <authorList>
            <consortium name="US DOE Joint Genome Institute (JGI-PGF)"/>
            <person name="Walter F."/>
            <person name="Albersmeier A."/>
            <person name="Kalinowski J."/>
            <person name="Ruckert C."/>
        </authorList>
    </citation>
    <scope>NUCLEOTIDE SEQUENCE</scope>
    <source>
        <strain evidence="1">CGMCC 1.15371</strain>
    </source>
</reference>
<evidence type="ECO:0000313" key="2">
    <source>
        <dbReference type="Proteomes" id="UP000628775"/>
    </source>
</evidence>
<evidence type="ECO:0008006" key="3">
    <source>
        <dbReference type="Google" id="ProtNLM"/>
    </source>
</evidence>
<dbReference type="Proteomes" id="UP000628775">
    <property type="component" value="Unassembled WGS sequence"/>
</dbReference>
<gene>
    <name evidence="1" type="ORF">GCM10011391_21470</name>
</gene>